<name>A0A922KT11_DERFA</name>
<feature type="region of interest" description="Disordered" evidence="1">
    <location>
        <begin position="23"/>
        <end position="71"/>
    </location>
</feature>
<dbReference type="Proteomes" id="UP000790347">
    <property type="component" value="Unassembled WGS sequence"/>
</dbReference>
<feature type="compositionally biased region" description="Acidic residues" evidence="1">
    <location>
        <begin position="62"/>
        <end position="71"/>
    </location>
</feature>
<evidence type="ECO:0000313" key="3">
    <source>
        <dbReference type="Proteomes" id="UP000790347"/>
    </source>
</evidence>
<keyword evidence="3" id="KW-1185">Reference proteome</keyword>
<dbReference type="EMBL" id="ASGP02000009">
    <property type="protein sequence ID" value="KAH9491109.1"/>
    <property type="molecule type" value="Genomic_DNA"/>
</dbReference>
<reference evidence="2" key="2">
    <citation type="journal article" date="2022" name="Res Sq">
        <title>Comparative Genomics Reveals Insights into the Divergent Evolution of Astigmatic Mites and Household Pest Adaptations.</title>
        <authorList>
            <person name="Xiong Q."/>
            <person name="Wan A.T.-Y."/>
            <person name="Liu X.-Y."/>
            <person name="Fung C.S.-H."/>
            <person name="Xiao X."/>
            <person name="Malainual N."/>
            <person name="Hou J."/>
            <person name="Wang L."/>
            <person name="Wang M."/>
            <person name="Yang K."/>
            <person name="Cui Y."/>
            <person name="Leung E."/>
            <person name="Nong W."/>
            <person name="Shin S.-K."/>
            <person name="Au S."/>
            <person name="Jeong K.Y."/>
            <person name="Chew F.T."/>
            <person name="Hui J."/>
            <person name="Leung T.F."/>
            <person name="Tungtrongchitr A."/>
            <person name="Zhong N."/>
            <person name="Liu Z."/>
            <person name="Tsui S."/>
        </authorList>
    </citation>
    <scope>NUCLEOTIDE SEQUENCE</scope>
    <source>
        <strain evidence="2">Derf</strain>
        <tissue evidence="2">Whole organism</tissue>
    </source>
</reference>
<organism evidence="2 3">
    <name type="scientific">Dermatophagoides farinae</name>
    <name type="common">American house dust mite</name>
    <dbReference type="NCBI Taxonomy" id="6954"/>
    <lineage>
        <taxon>Eukaryota</taxon>
        <taxon>Metazoa</taxon>
        <taxon>Ecdysozoa</taxon>
        <taxon>Arthropoda</taxon>
        <taxon>Chelicerata</taxon>
        <taxon>Arachnida</taxon>
        <taxon>Acari</taxon>
        <taxon>Acariformes</taxon>
        <taxon>Sarcoptiformes</taxon>
        <taxon>Astigmata</taxon>
        <taxon>Psoroptidia</taxon>
        <taxon>Analgoidea</taxon>
        <taxon>Pyroglyphidae</taxon>
        <taxon>Dermatophagoidinae</taxon>
        <taxon>Dermatophagoides</taxon>
    </lineage>
</organism>
<evidence type="ECO:0000313" key="2">
    <source>
        <dbReference type="EMBL" id="KAH9491109.1"/>
    </source>
</evidence>
<feature type="region of interest" description="Disordered" evidence="1">
    <location>
        <begin position="544"/>
        <end position="574"/>
    </location>
</feature>
<feature type="compositionally biased region" description="Basic and acidic residues" evidence="1">
    <location>
        <begin position="273"/>
        <end position="283"/>
    </location>
</feature>
<evidence type="ECO:0000256" key="1">
    <source>
        <dbReference type="SAM" id="MobiDB-lite"/>
    </source>
</evidence>
<sequence length="574" mass="66278">MTFDFRLITITTATTNIVLTQNSSPFMSGFDHNNDDDLQRRTRNPNNDNQESNNNNNNNDNYNDDDSDDVDDEPKIMKFEHLIPMAISPLVLSWFRRNSNQSQSLSTKMMMMMMKKEKSPSSISLSKSKSKNKSKIDSFKTAIDDNHIIGNTKTINDMAMVDFSLTTNTPLMNLNHIHNSNINTNINNNNNNDNDNDTNFNESTTTIWTPSMISDLPSRELQPLNLEQSKLEPLEKSDLFRYRMSMIKHKNDNNENDDDDDDDDGGNDDNDSDDNRMRKIRMEKTKMKTLTTKPVFMIMKKKEPKILIKKQPLLPCVHGSPPETGQRRQNLIIKSKSLSKSTSSFIYKDLPSISIISLRLNNNSKTDPHLSLKQPIDDDQLFAYKRKNPDIRNDRPKIIKQTILEPISEPVKSVKTIESPMKTKQTMKTIKRPLTKFIPKRTKSLVLKGKKFKTKTNKTKLVKNSLKKRQNSLSPPPPRTTNERKLLSKKKSKTKIKKTPAIRKTIRKSPIIKVIEKFIDSKKTPREDTIRWTSDKFQLQSLLSSKTKSTIQQEPLSLRKTSKFYQSPTNYPDY</sequence>
<feature type="compositionally biased region" description="Basic residues" evidence="1">
    <location>
        <begin position="487"/>
        <end position="497"/>
    </location>
</feature>
<comment type="caution">
    <text evidence="2">The sequence shown here is derived from an EMBL/GenBank/DDBJ whole genome shotgun (WGS) entry which is preliminary data.</text>
</comment>
<feature type="region of interest" description="Disordered" evidence="1">
    <location>
        <begin position="250"/>
        <end position="283"/>
    </location>
</feature>
<feature type="compositionally biased region" description="Acidic residues" evidence="1">
    <location>
        <begin position="254"/>
        <end position="272"/>
    </location>
</feature>
<feature type="region of interest" description="Disordered" evidence="1">
    <location>
        <begin position="463"/>
        <end position="497"/>
    </location>
</feature>
<gene>
    <name evidence="2" type="ORF">DERF_015844</name>
</gene>
<proteinExistence type="predicted"/>
<feature type="compositionally biased region" description="Low complexity" evidence="1">
    <location>
        <begin position="44"/>
        <end position="61"/>
    </location>
</feature>
<accession>A0A922KT11</accession>
<dbReference type="AlphaFoldDB" id="A0A922KT11"/>
<reference evidence="2" key="1">
    <citation type="submission" date="2013-05" db="EMBL/GenBank/DDBJ databases">
        <authorList>
            <person name="Yim A.K.Y."/>
            <person name="Chan T.F."/>
            <person name="Ji K.M."/>
            <person name="Liu X.Y."/>
            <person name="Zhou J.W."/>
            <person name="Li R.Q."/>
            <person name="Yang K.Y."/>
            <person name="Li J."/>
            <person name="Li M."/>
            <person name="Law P.T.W."/>
            <person name="Wu Y.L."/>
            <person name="Cai Z.L."/>
            <person name="Qin H."/>
            <person name="Bao Y."/>
            <person name="Leung R.K.K."/>
            <person name="Ng P.K.S."/>
            <person name="Zou J."/>
            <person name="Zhong X.J."/>
            <person name="Ran P.X."/>
            <person name="Zhong N.S."/>
            <person name="Liu Z.G."/>
            <person name="Tsui S.K.W."/>
        </authorList>
    </citation>
    <scope>NUCLEOTIDE SEQUENCE</scope>
    <source>
        <strain evidence="2">Derf</strain>
        <tissue evidence="2">Whole organism</tissue>
    </source>
</reference>
<protein>
    <submittedName>
        <fullName evidence="2">Uncharacterized protein</fullName>
    </submittedName>
</protein>
<feature type="compositionally biased region" description="Polar residues" evidence="1">
    <location>
        <begin position="563"/>
        <end position="574"/>
    </location>
</feature>